<name>A0A1N6EQF1_9RHOB</name>
<evidence type="ECO:0000259" key="1">
    <source>
        <dbReference type="Pfam" id="PF13360"/>
    </source>
</evidence>
<evidence type="ECO:0000313" key="3">
    <source>
        <dbReference type="Proteomes" id="UP000184932"/>
    </source>
</evidence>
<dbReference type="InterPro" id="IPR018391">
    <property type="entry name" value="PQQ_b-propeller_rpt"/>
</dbReference>
<protein>
    <submittedName>
        <fullName evidence="2">Outer membrane protein assembly factor BamB, contains PQQ-like beta-propeller repeat</fullName>
    </submittedName>
</protein>
<dbReference type="AlphaFoldDB" id="A0A1N6EQF1"/>
<dbReference type="SUPFAM" id="SSF50998">
    <property type="entry name" value="Quinoprotein alcohol dehydrogenase-like"/>
    <property type="match status" value="1"/>
</dbReference>
<dbReference type="Proteomes" id="UP000184932">
    <property type="component" value="Unassembled WGS sequence"/>
</dbReference>
<dbReference type="InterPro" id="IPR015943">
    <property type="entry name" value="WD40/YVTN_repeat-like_dom_sf"/>
</dbReference>
<evidence type="ECO:0000313" key="2">
    <source>
        <dbReference type="EMBL" id="SIN85312.1"/>
    </source>
</evidence>
<gene>
    <name evidence="2" type="ORF">SAMN05444002_1012</name>
</gene>
<dbReference type="Pfam" id="PF13360">
    <property type="entry name" value="PQQ_2"/>
    <property type="match status" value="1"/>
</dbReference>
<dbReference type="Gene3D" id="2.130.10.10">
    <property type="entry name" value="YVTN repeat-like/Quinoprotein amine dehydrogenase"/>
    <property type="match status" value="1"/>
</dbReference>
<dbReference type="RefSeq" id="WP_074255125.1">
    <property type="nucleotide sequence ID" value="NZ_FSRL01000001.1"/>
</dbReference>
<dbReference type="SMART" id="SM00564">
    <property type="entry name" value="PQQ"/>
    <property type="match status" value="6"/>
</dbReference>
<feature type="domain" description="Pyrrolo-quinoline quinone repeat" evidence="1">
    <location>
        <begin position="125"/>
        <end position="359"/>
    </location>
</feature>
<reference evidence="3" key="1">
    <citation type="submission" date="2016-11" db="EMBL/GenBank/DDBJ databases">
        <authorList>
            <person name="Varghese N."/>
            <person name="Submissions S."/>
        </authorList>
    </citation>
    <scope>NUCLEOTIDE SEQUENCE [LARGE SCALE GENOMIC DNA]</scope>
    <source>
        <strain evidence="3">DSM 29440</strain>
    </source>
</reference>
<organism evidence="2 3">
    <name type="scientific">Vannielia litorea</name>
    <dbReference type="NCBI Taxonomy" id="1217970"/>
    <lineage>
        <taxon>Bacteria</taxon>
        <taxon>Pseudomonadati</taxon>
        <taxon>Pseudomonadota</taxon>
        <taxon>Alphaproteobacteria</taxon>
        <taxon>Rhodobacterales</taxon>
        <taxon>Paracoccaceae</taxon>
        <taxon>Vannielia</taxon>
    </lineage>
</organism>
<dbReference type="STRING" id="1217970.SAMN05444002_1012"/>
<accession>A0A1N6EQF1</accession>
<dbReference type="PANTHER" id="PTHR34512">
    <property type="entry name" value="CELL SURFACE PROTEIN"/>
    <property type="match status" value="1"/>
</dbReference>
<dbReference type="OrthoDB" id="5290752at2"/>
<dbReference type="PANTHER" id="PTHR34512:SF30">
    <property type="entry name" value="OUTER MEMBRANE PROTEIN ASSEMBLY FACTOR BAMB"/>
    <property type="match status" value="1"/>
</dbReference>
<proteinExistence type="predicted"/>
<sequence>MRAATQWITAGAILALLTGCGGGEQPLPGKRIGIREAAGVSDLGGETAPVYRGSAPISLPAPVNHGEWTHRNGTAQHRIQHPALARNLQAVWRADIGAGNSRKARITADPVASGGRIFAMDSRAQVTALSSGGAVIWSTDITPARDRTKDASGGGLAVQGNTLYVASGYGELLALDTATGGLRWRQQFEAPVQGTPTVEGGTVYVVSRDSRAFAVDAANGRLKWEMPGTPTPSVMVGGAGPAVTARSVIFPMGANTVTAALKLSGVRTWGEIIAGERRGRVYTNYSDITGDPVVAGNTVYVGTQAGRTVALNADSGERLWTAQDGAYSPVWPAGNSVFLVSDASQLVRLNAATGETIWSVKLPDFTKQKVRRRKAVFAHYGPVLAGGLLRVASDDGLLRSFDPVSGAMVAAVELPGGAASNPIVVAGTLYVVNGKGQLVAFR</sequence>
<dbReference type="InterPro" id="IPR002372">
    <property type="entry name" value="PQQ_rpt_dom"/>
</dbReference>
<dbReference type="InterPro" id="IPR011047">
    <property type="entry name" value="Quinoprotein_ADH-like_sf"/>
</dbReference>
<dbReference type="EMBL" id="FSRL01000001">
    <property type="protein sequence ID" value="SIN85312.1"/>
    <property type="molecule type" value="Genomic_DNA"/>
</dbReference>
<keyword evidence="3" id="KW-1185">Reference proteome</keyword>
<dbReference type="PROSITE" id="PS51257">
    <property type="entry name" value="PROKAR_LIPOPROTEIN"/>
    <property type="match status" value="1"/>
</dbReference>